<organism evidence="1">
    <name type="scientific">Eutreptiella gymnastica</name>
    <dbReference type="NCBI Taxonomy" id="73025"/>
    <lineage>
        <taxon>Eukaryota</taxon>
        <taxon>Discoba</taxon>
        <taxon>Euglenozoa</taxon>
        <taxon>Euglenida</taxon>
        <taxon>Spirocuta</taxon>
        <taxon>Euglenophyceae</taxon>
        <taxon>Eutreptiales</taxon>
        <taxon>Eutreptiaceae</taxon>
        <taxon>Eutreptiella</taxon>
    </lineage>
</organism>
<name>A0A7S1JFZ3_9EUGL</name>
<accession>A0A7S1JFZ3</accession>
<dbReference type="EMBL" id="HBGA01146946">
    <property type="protein sequence ID" value="CAD9042572.1"/>
    <property type="molecule type" value="Transcribed_RNA"/>
</dbReference>
<reference evidence="1" key="1">
    <citation type="submission" date="2021-01" db="EMBL/GenBank/DDBJ databases">
        <authorList>
            <person name="Corre E."/>
            <person name="Pelletier E."/>
            <person name="Niang G."/>
            <person name="Scheremetjew M."/>
            <person name="Finn R."/>
            <person name="Kale V."/>
            <person name="Holt S."/>
            <person name="Cochrane G."/>
            <person name="Meng A."/>
            <person name="Brown T."/>
            <person name="Cohen L."/>
        </authorList>
    </citation>
    <scope>NUCLEOTIDE SEQUENCE</scope>
    <source>
        <strain evidence="1">NIES-381</strain>
    </source>
</reference>
<gene>
    <name evidence="1" type="ORF">EGYM00392_LOCUS53749</name>
</gene>
<protein>
    <submittedName>
        <fullName evidence="1">Uncharacterized protein</fullName>
    </submittedName>
</protein>
<dbReference type="AlphaFoldDB" id="A0A7S1JFZ3"/>
<evidence type="ECO:0000313" key="1">
    <source>
        <dbReference type="EMBL" id="CAD9042572.1"/>
    </source>
</evidence>
<proteinExistence type="predicted"/>
<sequence length="131" mass="14878">MQEVQEMSQADKVVWPVCLGVGPFKGALGPVMKLGGKEAPKYMFKVLEFAVRAYKCAQGHSDWPGQFEWHSEWVPGMHDKVLVRWGKEPAASGVEVQPHLGWCLRSVVRLQSTSEPLRLQVWQQTAFLTEW</sequence>